<comment type="caution">
    <text evidence="2">The sequence shown here is derived from an EMBL/GenBank/DDBJ whole genome shotgun (WGS) entry which is preliminary data.</text>
</comment>
<dbReference type="VEuPathDB" id="FungiDB:TREMEDRAFT_60053"/>
<feature type="compositionally biased region" description="Low complexity" evidence="1">
    <location>
        <begin position="26"/>
        <end position="49"/>
    </location>
</feature>
<protein>
    <submittedName>
        <fullName evidence="2">Uncharacterized protein</fullName>
    </submittedName>
</protein>
<name>A0A4Q1BSA3_TREME</name>
<keyword evidence="3" id="KW-1185">Reference proteome</keyword>
<gene>
    <name evidence="2" type="ORF">M231_01749</name>
</gene>
<organism evidence="2 3">
    <name type="scientific">Tremella mesenterica</name>
    <name type="common">Jelly fungus</name>
    <dbReference type="NCBI Taxonomy" id="5217"/>
    <lineage>
        <taxon>Eukaryota</taxon>
        <taxon>Fungi</taxon>
        <taxon>Dikarya</taxon>
        <taxon>Basidiomycota</taxon>
        <taxon>Agaricomycotina</taxon>
        <taxon>Tremellomycetes</taxon>
        <taxon>Tremellales</taxon>
        <taxon>Tremellaceae</taxon>
        <taxon>Tremella</taxon>
    </lineage>
</organism>
<dbReference type="EMBL" id="SDIL01000013">
    <property type="protein sequence ID" value="RXK40901.1"/>
    <property type="molecule type" value="Genomic_DNA"/>
</dbReference>
<evidence type="ECO:0000313" key="2">
    <source>
        <dbReference type="EMBL" id="RXK40901.1"/>
    </source>
</evidence>
<feature type="region of interest" description="Disordered" evidence="1">
    <location>
        <begin position="13"/>
        <end position="51"/>
    </location>
</feature>
<feature type="compositionally biased region" description="Basic residues" evidence="1">
    <location>
        <begin position="16"/>
        <end position="25"/>
    </location>
</feature>
<sequence length="109" mass="11320">MANITIKLTVNAGKSNLRKTTKKTKTPSTPSTPTSAHETASAPTSPTTPVLISTDRTLVDPASPVGQAFFFNSSPSGGVPAHLKPNQVVGQVGYLMNMKDLSISTPGQV</sequence>
<evidence type="ECO:0000313" key="3">
    <source>
        <dbReference type="Proteomes" id="UP000289152"/>
    </source>
</evidence>
<reference evidence="2 3" key="1">
    <citation type="submission" date="2016-06" db="EMBL/GenBank/DDBJ databases">
        <title>Evolution of pathogenesis and genome organization in the Tremellales.</title>
        <authorList>
            <person name="Cuomo C."/>
            <person name="Litvintseva A."/>
            <person name="Heitman J."/>
            <person name="Chen Y."/>
            <person name="Sun S."/>
            <person name="Springer D."/>
            <person name="Dromer F."/>
            <person name="Young S."/>
            <person name="Zeng Q."/>
            <person name="Chapman S."/>
            <person name="Gujja S."/>
            <person name="Saif S."/>
            <person name="Birren B."/>
        </authorList>
    </citation>
    <scope>NUCLEOTIDE SEQUENCE [LARGE SCALE GENOMIC DNA]</scope>
    <source>
        <strain evidence="2 3">ATCC 28783</strain>
    </source>
</reference>
<accession>A0A4Q1BSA3</accession>
<dbReference type="AlphaFoldDB" id="A0A4Q1BSA3"/>
<dbReference type="Proteomes" id="UP000289152">
    <property type="component" value="Unassembled WGS sequence"/>
</dbReference>
<dbReference type="InParanoid" id="A0A4Q1BSA3"/>
<proteinExistence type="predicted"/>
<evidence type="ECO:0000256" key="1">
    <source>
        <dbReference type="SAM" id="MobiDB-lite"/>
    </source>
</evidence>